<organism evidence="3 4">
    <name type="scientific">Cohnella yongneupensis</name>
    <dbReference type="NCBI Taxonomy" id="425006"/>
    <lineage>
        <taxon>Bacteria</taxon>
        <taxon>Bacillati</taxon>
        <taxon>Bacillota</taxon>
        <taxon>Bacilli</taxon>
        <taxon>Bacillales</taxon>
        <taxon>Paenibacillaceae</taxon>
        <taxon>Cohnella</taxon>
    </lineage>
</organism>
<proteinExistence type="predicted"/>
<reference evidence="4" key="1">
    <citation type="journal article" date="2019" name="Int. J. Syst. Evol. Microbiol.">
        <title>The Global Catalogue of Microorganisms (GCM) 10K type strain sequencing project: providing services to taxonomists for standard genome sequencing and annotation.</title>
        <authorList>
            <consortium name="The Broad Institute Genomics Platform"/>
            <consortium name="The Broad Institute Genome Sequencing Center for Infectious Disease"/>
            <person name="Wu L."/>
            <person name="Ma J."/>
        </authorList>
    </citation>
    <scope>NUCLEOTIDE SEQUENCE [LARGE SCALE GENOMIC DNA]</scope>
    <source>
        <strain evidence="4">CGMCC 1.18578</strain>
    </source>
</reference>
<dbReference type="Proteomes" id="UP001596108">
    <property type="component" value="Unassembled WGS sequence"/>
</dbReference>
<evidence type="ECO:0000313" key="3">
    <source>
        <dbReference type="EMBL" id="MFC5530602.1"/>
    </source>
</evidence>
<feature type="transmembrane region" description="Helical" evidence="1">
    <location>
        <begin position="54"/>
        <end position="72"/>
    </location>
</feature>
<accession>A0ABW0R2T7</accession>
<keyword evidence="4" id="KW-1185">Reference proteome</keyword>
<keyword evidence="1" id="KW-0812">Transmembrane</keyword>
<name>A0ABW0R2T7_9BACL</name>
<comment type="caution">
    <text evidence="3">The sequence shown here is derived from an EMBL/GenBank/DDBJ whole genome shotgun (WGS) entry which is preliminary data.</text>
</comment>
<feature type="domain" description="DUF4367" evidence="2">
    <location>
        <begin position="149"/>
        <end position="261"/>
    </location>
</feature>
<evidence type="ECO:0000259" key="2">
    <source>
        <dbReference type="Pfam" id="PF14285"/>
    </source>
</evidence>
<dbReference type="Pfam" id="PF14285">
    <property type="entry name" value="DUF4367"/>
    <property type="match status" value="1"/>
</dbReference>
<evidence type="ECO:0000256" key="1">
    <source>
        <dbReference type="SAM" id="Phobius"/>
    </source>
</evidence>
<sequence>MNSAEFNQRFDAAFEAATGDRAPAYPSADHRPSWERLQKKLSAQRRAKLTRSRLSKLAVLAAALMLGAFIFGNTMKVRAIEPFYSTLVETSSGMLTYFFGRAEDQDPSKAKTAPPPDFGQSDSYGLPMSRTVQTNAKEVGKLVAFAPPDFRYVPEGYSLDQVQVSYYGDHERANSATYIYANDTGNTIIFDFFKLFGNTGLAENQGSEGIKVERIALKDGSGILYTASNGSTRLETVVDGVRISLSGILPKEQFLEVYEEMKR</sequence>
<evidence type="ECO:0000313" key="4">
    <source>
        <dbReference type="Proteomes" id="UP001596108"/>
    </source>
</evidence>
<dbReference type="InterPro" id="IPR025377">
    <property type="entry name" value="DUF4367"/>
</dbReference>
<dbReference type="EMBL" id="JBHSNC010000043">
    <property type="protein sequence ID" value="MFC5530602.1"/>
    <property type="molecule type" value="Genomic_DNA"/>
</dbReference>
<dbReference type="RefSeq" id="WP_378112546.1">
    <property type="nucleotide sequence ID" value="NZ_JBHSNC010000043.1"/>
</dbReference>
<gene>
    <name evidence="3" type="ORF">ACFPQ4_14280</name>
</gene>
<keyword evidence="1" id="KW-0472">Membrane</keyword>
<protein>
    <submittedName>
        <fullName evidence="3">DUF4367 domain-containing protein</fullName>
    </submittedName>
</protein>
<keyword evidence="1" id="KW-1133">Transmembrane helix</keyword>